<proteinExistence type="inferred from homology"/>
<feature type="transmembrane region" description="Helical" evidence="6">
    <location>
        <begin position="28"/>
        <end position="51"/>
    </location>
</feature>
<feature type="transmembrane region" description="Helical" evidence="6">
    <location>
        <begin position="239"/>
        <end position="258"/>
    </location>
</feature>
<evidence type="ECO:0000256" key="3">
    <source>
        <dbReference type="ARBA" id="ARBA00022692"/>
    </source>
</evidence>
<evidence type="ECO:0000313" key="7">
    <source>
        <dbReference type="EMBL" id="ENN93037.1"/>
    </source>
</evidence>
<protein>
    <submittedName>
        <fullName evidence="7">TrwI protein</fullName>
    </submittedName>
</protein>
<keyword evidence="5 6" id="KW-0472">Membrane</keyword>
<reference evidence="7 8" key="1">
    <citation type="journal article" date="2013" name="PLoS Genet.">
        <title>A gene transfer agent and a dynamic repertoire of secretion systems hold the keys to the explosive radiation of the emerging pathogen Bartonella.</title>
        <authorList>
            <person name="Guy L."/>
            <person name="Nystedt B."/>
            <person name="Toft C."/>
            <person name="Zaremba-Niedzwiedzka K."/>
            <person name="Berglund E.C."/>
            <person name="Granberg F."/>
            <person name="Naslund K."/>
            <person name="Eriksson A.S."/>
            <person name="Andersson S.G."/>
        </authorList>
    </citation>
    <scope>NUCLEOTIDE SEQUENCE [LARGE SCALE GENOMIC DNA]</scope>
    <source>
        <strain evidence="7">Tweed</strain>
    </source>
</reference>
<evidence type="ECO:0000256" key="5">
    <source>
        <dbReference type="ARBA" id="ARBA00023136"/>
    </source>
</evidence>
<evidence type="ECO:0000313" key="8">
    <source>
        <dbReference type="Proteomes" id="UP000014011"/>
    </source>
</evidence>
<dbReference type="RefSeq" id="WP_010705854.1">
    <property type="nucleotide sequence ID" value="NZ_KB915638.1"/>
</dbReference>
<sequence length="294" mass="32115">MDFKMFAQLFNHIDQATKTYVIDISSKAIATITPFVSIGLTIAFIVYGWLVIRGAVDMPISGFINRCLGISIITSIALTAGLYQKDIANVIIDIPQDLSNKLLNNPPNNNQLISLIDKVALSGFERASEAFEESAFLDANGLLYGLFGILILLATSFLVAIGGAFILMAKIALVLLVGLGPLFIIALLWQPTYRFFEQWITQILSYIILIVLLATIFSLMMNIFANYMIDLKFDGKQNVGLTLGGALILSIISIILLLKLSSIANALAKGVTFGHLWRLNAAGSLPSRNNRTIK</sequence>
<feature type="transmembrane region" description="Helical" evidence="6">
    <location>
        <begin position="203"/>
        <end position="227"/>
    </location>
</feature>
<keyword evidence="4 6" id="KW-1133">Transmembrane helix</keyword>
<dbReference type="HOGENOM" id="CLU_065797_0_0_5"/>
<evidence type="ECO:0000256" key="4">
    <source>
        <dbReference type="ARBA" id="ARBA00022989"/>
    </source>
</evidence>
<comment type="caution">
    <text evidence="7">The sequence shown here is derived from an EMBL/GenBank/DDBJ whole genome shotgun (WGS) entry which is preliminary data.</text>
</comment>
<name>N6VPQ9_BARVB</name>
<feature type="transmembrane region" description="Helical" evidence="6">
    <location>
        <begin position="142"/>
        <end position="166"/>
    </location>
</feature>
<dbReference type="AlphaFoldDB" id="N6VPQ9"/>
<gene>
    <name evidence="7" type="primary">trwI2</name>
    <name evidence="7" type="ORF">BVtw_16930</name>
</gene>
<organism evidence="7 8">
    <name type="scientific">Bartonella vinsonii subsp. berkhoffii str. Tweed</name>
    <dbReference type="NCBI Taxonomy" id="1094502"/>
    <lineage>
        <taxon>Bacteria</taxon>
        <taxon>Pseudomonadati</taxon>
        <taxon>Pseudomonadota</taxon>
        <taxon>Alphaproteobacteria</taxon>
        <taxon>Hyphomicrobiales</taxon>
        <taxon>Bartonellaceae</taxon>
        <taxon>Bartonella</taxon>
    </lineage>
</organism>
<feature type="transmembrane region" description="Helical" evidence="6">
    <location>
        <begin position="63"/>
        <end position="83"/>
    </location>
</feature>
<comment type="similarity">
    <text evidence="2">Belongs to the TrbL/VirB6 family.</text>
</comment>
<feature type="transmembrane region" description="Helical" evidence="6">
    <location>
        <begin position="173"/>
        <end position="191"/>
    </location>
</feature>
<keyword evidence="3 6" id="KW-0812">Transmembrane</keyword>
<evidence type="ECO:0000256" key="1">
    <source>
        <dbReference type="ARBA" id="ARBA00004141"/>
    </source>
</evidence>
<dbReference type="Pfam" id="PF04610">
    <property type="entry name" value="TrbL"/>
    <property type="match status" value="1"/>
</dbReference>
<accession>N6VPQ9</accession>
<dbReference type="EMBL" id="AGWD01000027">
    <property type="protein sequence ID" value="ENN93037.1"/>
    <property type="molecule type" value="Genomic_DNA"/>
</dbReference>
<dbReference type="PATRIC" id="fig|1094502.3.peg.2121"/>
<dbReference type="GO" id="GO:0030255">
    <property type="term" value="P:protein secretion by the type IV secretion system"/>
    <property type="evidence" value="ECO:0007669"/>
    <property type="project" value="InterPro"/>
</dbReference>
<dbReference type="Proteomes" id="UP000014011">
    <property type="component" value="Unassembled WGS sequence"/>
</dbReference>
<dbReference type="GO" id="GO:0016020">
    <property type="term" value="C:membrane"/>
    <property type="evidence" value="ECO:0007669"/>
    <property type="project" value="UniProtKB-SubCell"/>
</dbReference>
<evidence type="ECO:0000256" key="2">
    <source>
        <dbReference type="ARBA" id="ARBA00007802"/>
    </source>
</evidence>
<comment type="subcellular location">
    <subcellularLocation>
        <location evidence="1">Membrane</location>
        <topology evidence="1">Multi-pass membrane protein</topology>
    </subcellularLocation>
</comment>
<evidence type="ECO:0000256" key="6">
    <source>
        <dbReference type="SAM" id="Phobius"/>
    </source>
</evidence>
<dbReference type="InterPro" id="IPR007688">
    <property type="entry name" value="Conjugal_tfr_TrbL/VirB6"/>
</dbReference>